<dbReference type="InterPro" id="IPR019956">
    <property type="entry name" value="Ubiquitin_dom"/>
</dbReference>
<protein>
    <recommendedName>
        <fullName evidence="1">Ubiquitin-like domain-containing protein</fullName>
    </recommendedName>
</protein>
<dbReference type="PRINTS" id="PR00348">
    <property type="entry name" value="UBIQUITIN"/>
</dbReference>
<feature type="domain" description="Ubiquitin-like" evidence="1">
    <location>
        <begin position="199"/>
        <end position="274"/>
    </location>
</feature>
<evidence type="ECO:0000313" key="3">
    <source>
        <dbReference type="EMBL" id="CAF4176307.1"/>
    </source>
</evidence>
<dbReference type="EMBL" id="CAJNOW010021236">
    <property type="protein sequence ID" value="CAF1683391.1"/>
    <property type="molecule type" value="Genomic_DNA"/>
</dbReference>
<dbReference type="InterPro" id="IPR029071">
    <property type="entry name" value="Ubiquitin-like_domsf"/>
</dbReference>
<dbReference type="Pfam" id="PF00240">
    <property type="entry name" value="ubiquitin"/>
    <property type="match status" value="1"/>
</dbReference>
<reference evidence="2" key="1">
    <citation type="submission" date="2021-02" db="EMBL/GenBank/DDBJ databases">
        <authorList>
            <person name="Nowell W R."/>
        </authorList>
    </citation>
    <scope>NUCLEOTIDE SEQUENCE</scope>
</reference>
<gene>
    <name evidence="3" type="ORF">GIL414_LOCUS20590</name>
    <name evidence="2" type="ORF">KQP761_LOCUS37496</name>
</gene>
<proteinExistence type="predicted"/>
<evidence type="ECO:0000259" key="1">
    <source>
        <dbReference type="PROSITE" id="PS50053"/>
    </source>
</evidence>
<dbReference type="AlphaFoldDB" id="A0A816HAN9"/>
<dbReference type="SUPFAM" id="SSF54236">
    <property type="entry name" value="Ubiquitin-like"/>
    <property type="match status" value="1"/>
</dbReference>
<organism evidence="2 4">
    <name type="scientific">Rotaria magnacalcarata</name>
    <dbReference type="NCBI Taxonomy" id="392030"/>
    <lineage>
        <taxon>Eukaryota</taxon>
        <taxon>Metazoa</taxon>
        <taxon>Spiralia</taxon>
        <taxon>Gnathifera</taxon>
        <taxon>Rotifera</taxon>
        <taxon>Eurotatoria</taxon>
        <taxon>Bdelloidea</taxon>
        <taxon>Philodinida</taxon>
        <taxon>Philodinidae</taxon>
        <taxon>Rotaria</taxon>
    </lineage>
</organism>
<dbReference type="Proteomes" id="UP000681720">
    <property type="component" value="Unassembled WGS sequence"/>
</dbReference>
<dbReference type="EMBL" id="CAJOBJ010014411">
    <property type="protein sequence ID" value="CAF4176307.1"/>
    <property type="molecule type" value="Genomic_DNA"/>
</dbReference>
<dbReference type="Proteomes" id="UP000663834">
    <property type="component" value="Unassembled WGS sequence"/>
</dbReference>
<dbReference type="CDD" id="cd17039">
    <property type="entry name" value="Ubl_ubiquitin_like"/>
    <property type="match status" value="1"/>
</dbReference>
<dbReference type="InterPro" id="IPR050158">
    <property type="entry name" value="Ubiquitin_ubiquitin-like"/>
</dbReference>
<dbReference type="InterPro" id="IPR000626">
    <property type="entry name" value="Ubiquitin-like_dom"/>
</dbReference>
<sequence length="281" mass="32059">MATQAPACTIKKCETSSCATCHCCKKDLCLDHLKEHKDQLNAQLVPLANQINTFLDGLEHCTPASSSSFKELEQWRIEAHKTVDQFHERMCYELFEERKNKPMEKLTTIRNTLDALIRKQGATRENIDSLVNDMQLIEQEINGLKNIQVNLRPLVIDANLVFQSNLSNRILQRTENNELLQTVSGGSNDTRAFLNRSPFQLFIQLPSAKTILLTIDPTDTIITLKQRIAERVGIPAEHQCLTKMGKILKDEYSIAIYDIQKQSNISLSLRMNQQQTNDNTF</sequence>
<dbReference type="PROSITE" id="PS50053">
    <property type="entry name" value="UBIQUITIN_2"/>
    <property type="match status" value="1"/>
</dbReference>
<name>A0A816HAN9_9BILA</name>
<dbReference type="PANTHER" id="PTHR10666">
    <property type="entry name" value="UBIQUITIN"/>
    <property type="match status" value="1"/>
</dbReference>
<dbReference type="SMART" id="SM00213">
    <property type="entry name" value="UBQ"/>
    <property type="match status" value="1"/>
</dbReference>
<accession>A0A816HAN9</accession>
<comment type="caution">
    <text evidence="2">The sequence shown here is derived from an EMBL/GenBank/DDBJ whole genome shotgun (WGS) entry which is preliminary data.</text>
</comment>
<evidence type="ECO:0000313" key="2">
    <source>
        <dbReference type="EMBL" id="CAF1683391.1"/>
    </source>
</evidence>
<evidence type="ECO:0000313" key="4">
    <source>
        <dbReference type="Proteomes" id="UP000663834"/>
    </source>
</evidence>
<dbReference type="OrthoDB" id="267397at2759"/>
<dbReference type="Gene3D" id="3.10.20.90">
    <property type="entry name" value="Phosphatidylinositol 3-kinase Catalytic Subunit, Chain A, domain 1"/>
    <property type="match status" value="1"/>
</dbReference>